<evidence type="ECO:0000313" key="9">
    <source>
        <dbReference type="EMBL" id="CAK8674252.1"/>
    </source>
</evidence>
<feature type="compositionally biased region" description="Basic residues" evidence="6">
    <location>
        <begin position="488"/>
        <end position="500"/>
    </location>
</feature>
<accession>A0ABP0F7G7</accession>
<feature type="region of interest" description="Disordered" evidence="6">
    <location>
        <begin position="449"/>
        <end position="500"/>
    </location>
</feature>
<evidence type="ECO:0000256" key="4">
    <source>
        <dbReference type="ARBA" id="ARBA00023136"/>
    </source>
</evidence>
<keyword evidence="4 7" id="KW-0472">Membrane</keyword>
<keyword evidence="3 7" id="KW-1133">Transmembrane helix</keyword>
<keyword evidence="10" id="KW-1185">Reference proteome</keyword>
<gene>
    <name evidence="9" type="ORF">CVLEPA_LOCUS3969</name>
</gene>
<keyword evidence="2 7" id="KW-0812">Transmembrane</keyword>
<feature type="transmembrane region" description="Helical" evidence="7">
    <location>
        <begin position="6"/>
        <end position="25"/>
    </location>
</feature>
<evidence type="ECO:0000256" key="7">
    <source>
        <dbReference type="SAM" id="Phobius"/>
    </source>
</evidence>
<dbReference type="EMBL" id="CAWYQH010000013">
    <property type="protein sequence ID" value="CAK8674252.1"/>
    <property type="molecule type" value="Genomic_DNA"/>
</dbReference>
<sequence length="500" mass="56731">MELFEICFKFYFMSVVGILFSTLALSKNLTENISVEEVNPYSPKILCSLLPPEFIVCNEPLFAPDQANSTTSEFICPEQKEKKYRYENVSHVSVWCHVVDDSISCAGDRNFTKSGFPCVRYTGYCFITIFLQSVFLGCLGVDRFSLGLTGTAVGKLLTLGGVGVWWFVDIILLLTVMEDLSNGRKLVDVFNDLWALYHEIDNSVELTLSEKYQNSVKKCLQTLNFLSQTVRELSMFSDNEDFEEVATSDLRYFVLPALKATLIQKKQTDINGRGDILKESLEHFVSFLKLCSNYGLGPASQLERIISGRSNSEEKIGGNPDLAAMNAARETKIAKYRKEKEQAALMKDLEGKLQDEEILRKYWLLQINKWIGKTIDEVTSARFELEMLTKMKDIPRAELNEKKSCKKPSAGKPFILTKDRLQASVFGAGYPSLPTVTLDEFYERELAAGRMSARGQDQIKVGEEKDSDDDEDDEKVKKQRDFDDWKDTHRRGAGNRKNMG</sequence>
<evidence type="ECO:0000313" key="10">
    <source>
        <dbReference type="Proteomes" id="UP001642483"/>
    </source>
</evidence>
<protein>
    <recommendedName>
        <fullName evidence="8">TM2 domain-containing protein</fullName>
    </recommendedName>
</protein>
<evidence type="ECO:0000259" key="8">
    <source>
        <dbReference type="Pfam" id="PF05154"/>
    </source>
</evidence>
<feature type="transmembrane region" description="Helical" evidence="7">
    <location>
        <begin position="156"/>
        <end position="176"/>
    </location>
</feature>
<evidence type="ECO:0000256" key="2">
    <source>
        <dbReference type="ARBA" id="ARBA00022692"/>
    </source>
</evidence>
<dbReference type="InterPro" id="IPR007829">
    <property type="entry name" value="TM2"/>
</dbReference>
<dbReference type="Pfam" id="PF05154">
    <property type="entry name" value="TM2"/>
    <property type="match status" value="1"/>
</dbReference>
<evidence type="ECO:0000256" key="3">
    <source>
        <dbReference type="ARBA" id="ARBA00022989"/>
    </source>
</evidence>
<evidence type="ECO:0000256" key="6">
    <source>
        <dbReference type="SAM" id="MobiDB-lite"/>
    </source>
</evidence>
<dbReference type="Pfam" id="PF04177">
    <property type="entry name" value="TAP42"/>
    <property type="match status" value="1"/>
</dbReference>
<evidence type="ECO:0000256" key="5">
    <source>
        <dbReference type="ARBA" id="ARBA00034730"/>
    </source>
</evidence>
<feature type="transmembrane region" description="Helical" evidence="7">
    <location>
        <begin position="121"/>
        <end position="144"/>
    </location>
</feature>
<name>A0ABP0F7G7_CLALP</name>
<comment type="caution">
    <text evidence="9">The sequence shown here is derived from an EMBL/GenBank/DDBJ whole genome shotgun (WGS) entry which is preliminary data.</text>
</comment>
<reference evidence="9 10" key="1">
    <citation type="submission" date="2024-02" db="EMBL/GenBank/DDBJ databases">
        <authorList>
            <person name="Daric V."/>
            <person name="Darras S."/>
        </authorList>
    </citation>
    <scope>NUCLEOTIDE SEQUENCE [LARGE SCALE GENOMIC DNA]</scope>
</reference>
<organism evidence="9 10">
    <name type="scientific">Clavelina lepadiformis</name>
    <name type="common">Light-bulb sea squirt</name>
    <name type="synonym">Ascidia lepadiformis</name>
    <dbReference type="NCBI Taxonomy" id="159417"/>
    <lineage>
        <taxon>Eukaryota</taxon>
        <taxon>Metazoa</taxon>
        <taxon>Chordata</taxon>
        <taxon>Tunicata</taxon>
        <taxon>Ascidiacea</taxon>
        <taxon>Aplousobranchia</taxon>
        <taxon>Clavelinidae</taxon>
        <taxon>Clavelina</taxon>
    </lineage>
</organism>
<dbReference type="Proteomes" id="UP001642483">
    <property type="component" value="Unassembled WGS sequence"/>
</dbReference>
<dbReference type="PANTHER" id="PTHR10933:SF9">
    <property type="entry name" value="IMMUNOGLOBULIN-BINDING PROTEIN 1"/>
    <property type="match status" value="1"/>
</dbReference>
<evidence type="ECO:0000256" key="1">
    <source>
        <dbReference type="ARBA" id="ARBA00004141"/>
    </source>
</evidence>
<dbReference type="Gene3D" id="1.25.40.540">
    <property type="entry name" value="TAP42-like family"/>
    <property type="match status" value="1"/>
</dbReference>
<proteinExistence type="inferred from homology"/>
<dbReference type="InterPro" id="IPR007304">
    <property type="entry name" value="TAP46-like"/>
</dbReference>
<feature type="compositionally biased region" description="Basic and acidic residues" evidence="6">
    <location>
        <begin position="474"/>
        <end position="487"/>
    </location>
</feature>
<feature type="domain" description="TM2" evidence="8">
    <location>
        <begin position="127"/>
        <end position="171"/>
    </location>
</feature>
<dbReference type="PANTHER" id="PTHR10933">
    <property type="entry name" value="IMMUNOGLOBULIN-BINDING PROTEIN 1"/>
    <property type="match status" value="1"/>
</dbReference>
<comment type="subcellular location">
    <subcellularLocation>
        <location evidence="1">Membrane</location>
        <topology evidence="1">Multi-pass membrane protein</topology>
    </subcellularLocation>
</comment>
<comment type="similarity">
    <text evidence="5">Belongs to the IGBP1/TAP42 family.</text>
</comment>
<dbReference type="InterPro" id="IPR038511">
    <property type="entry name" value="TAP42/TAP46-like_sf"/>
</dbReference>